<dbReference type="SUPFAM" id="SSF55811">
    <property type="entry name" value="Nudix"/>
    <property type="match status" value="1"/>
</dbReference>
<name>A0A2M8DRY2_9BACT</name>
<dbReference type="InterPro" id="IPR015797">
    <property type="entry name" value="NUDIX_hydrolase-like_dom_sf"/>
</dbReference>
<evidence type="ECO:0000313" key="2">
    <source>
        <dbReference type="EMBL" id="PJC02120.1"/>
    </source>
</evidence>
<feature type="domain" description="Nudix hydrolase" evidence="1">
    <location>
        <begin position="1"/>
        <end position="142"/>
    </location>
</feature>
<dbReference type="Pfam" id="PF00293">
    <property type="entry name" value="NUDIX"/>
    <property type="match status" value="1"/>
</dbReference>
<dbReference type="Gene3D" id="3.90.79.10">
    <property type="entry name" value="Nucleoside Triphosphate Pyrophosphohydrolase"/>
    <property type="match status" value="1"/>
</dbReference>
<dbReference type="InterPro" id="IPR000086">
    <property type="entry name" value="NUDIX_hydrolase_dom"/>
</dbReference>
<sequence length="142" mass="16064">MDKFLLAAYIALKQGDKFLLIQRVGDGQAAWQWEFPGGKVVDGNGAGMHLRDIKQAVLREANEEIGYQPQGSINYWGVVEEVADLPSYKGWQVVNNIFEAFVPKGITFRKDDLSEEHVDIGLFTREQALQLDLTIATQKYFE</sequence>
<gene>
    <name evidence="2" type="ORF">CO073_01145</name>
</gene>
<dbReference type="EMBL" id="PFSY01000053">
    <property type="protein sequence ID" value="PJC02120.1"/>
    <property type="molecule type" value="Genomic_DNA"/>
</dbReference>
<dbReference type="CDD" id="cd02883">
    <property type="entry name" value="NUDIX_Hydrolase"/>
    <property type="match status" value="1"/>
</dbReference>
<reference evidence="3" key="1">
    <citation type="submission" date="2017-09" db="EMBL/GenBank/DDBJ databases">
        <title>Depth-based differentiation of microbial function through sediment-hosted aquifers and enrichment of novel symbionts in the deep terrestrial subsurface.</title>
        <authorList>
            <person name="Probst A.J."/>
            <person name="Ladd B."/>
            <person name="Jarett J.K."/>
            <person name="Geller-Mcgrath D.E."/>
            <person name="Sieber C.M.K."/>
            <person name="Emerson J.B."/>
            <person name="Anantharaman K."/>
            <person name="Thomas B.C."/>
            <person name="Malmstrom R."/>
            <person name="Stieglmeier M."/>
            <person name="Klingl A."/>
            <person name="Woyke T."/>
            <person name="Ryan C.M."/>
            <person name="Banfield J.F."/>
        </authorList>
    </citation>
    <scope>NUCLEOTIDE SEQUENCE [LARGE SCALE GENOMIC DNA]</scope>
</reference>
<dbReference type="AlphaFoldDB" id="A0A2M8DRY2"/>
<evidence type="ECO:0000313" key="3">
    <source>
        <dbReference type="Proteomes" id="UP000230136"/>
    </source>
</evidence>
<organism evidence="2 3">
    <name type="scientific">Candidatus Komeilibacteria bacterium CG_4_9_14_0_8_um_filter_36_9</name>
    <dbReference type="NCBI Taxonomy" id="1974473"/>
    <lineage>
        <taxon>Bacteria</taxon>
        <taxon>Candidatus Komeiliibacteriota</taxon>
    </lineage>
</organism>
<dbReference type="Proteomes" id="UP000230136">
    <property type="component" value="Unassembled WGS sequence"/>
</dbReference>
<dbReference type="PROSITE" id="PS51462">
    <property type="entry name" value="NUDIX"/>
    <property type="match status" value="1"/>
</dbReference>
<comment type="caution">
    <text evidence="2">The sequence shown here is derived from an EMBL/GenBank/DDBJ whole genome shotgun (WGS) entry which is preliminary data.</text>
</comment>
<proteinExistence type="predicted"/>
<accession>A0A2M8DRY2</accession>
<evidence type="ECO:0000259" key="1">
    <source>
        <dbReference type="PROSITE" id="PS51462"/>
    </source>
</evidence>
<protein>
    <recommendedName>
        <fullName evidence="1">Nudix hydrolase domain-containing protein</fullName>
    </recommendedName>
</protein>